<dbReference type="InterPro" id="IPR003661">
    <property type="entry name" value="HisK_dim/P_dom"/>
</dbReference>
<evidence type="ECO:0000256" key="5">
    <source>
        <dbReference type="ARBA" id="ARBA00022679"/>
    </source>
</evidence>
<dbReference type="Pfam" id="PF00512">
    <property type="entry name" value="HisKA"/>
    <property type="match status" value="1"/>
</dbReference>
<evidence type="ECO:0000256" key="2">
    <source>
        <dbReference type="ARBA" id="ARBA00004141"/>
    </source>
</evidence>
<evidence type="ECO:0000256" key="8">
    <source>
        <dbReference type="ARBA" id="ARBA00022989"/>
    </source>
</evidence>
<dbReference type="PANTHER" id="PTHR45436:SF15">
    <property type="entry name" value="SENSOR HISTIDINE KINASE CUSS"/>
    <property type="match status" value="1"/>
</dbReference>
<dbReference type="InterPro" id="IPR004358">
    <property type="entry name" value="Sig_transdc_His_kin-like_C"/>
</dbReference>
<feature type="transmembrane region" description="Helical" evidence="11">
    <location>
        <begin position="155"/>
        <end position="176"/>
    </location>
</feature>
<comment type="catalytic activity">
    <reaction evidence="1">
        <text>ATP + protein L-histidine = ADP + protein N-phospho-L-histidine.</text>
        <dbReference type="EC" id="2.7.13.3"/>
    </reaction>
</comment>
<dbReference type="GO" id="GO:0005886">
    <property type="term" value="C:plasma membrane"/>
    <property type="evidence" value="ECO:0007669"/>
    <property type="project" value="TreeGrafter"/>
</dbReference>
<dbReference type="AlphaFoldDB" id="A0A5A9XEQ3"/>
<evidence type="ECO:0000256" key="3">
    <source>
        <dbReference type="ARBA" id="ARBA00012438"/>
    </source>
</evidence>
<dbReference type="SUPFAM" id="SSF55874">
    <property type="entry name" value="ATPase domain of HSP90 chaperone/DNA topoisomerase II/histidine kinase"/>
    <property type="match status" value="1"/>
</dbReference>
<evidence type="ECO:0000256" key="6">
    <source>
        <dbReference type="ARBA" id="ARBA00022692"/>
    </source>
</evidence>
<dbReference type="Proteomes" id="UP000324298">
    <property type="component" value="Unassembled WGS sequence"/>
</dbReference>
<dbReference type="Pfam" id="PF02518">
    <property type="entry name" value="HATPase_c"/>
    <property type="match status" value="1"/>
</dbReference>
<evidence type="ECO:0000256" key="9">
    <source>
        <dbReference type="ARBA" id="ARBA00023012"/>
    </source>
</evidence>
<dbReference type="PANTHER" id="PTHR45436">
    <property type="entry name" value="SENSOR HISTIDINE KINASE YKOH"/>
    <property type="match status" value="1"/>
</dbReference>
<proteinExistence type="predicted"/>
<dbReference type="GO" id="GO:0000155">
    <property type="term" value="F:phosphorelay sensor kinase activity"/>
    <property type="evidence" value="ECO:0007669"/>
    <property type="project" value="InterPro"/>
</dbReference>
<dbReference type="OrthoDB" id="9813151at2"/>
<evidence type="ECO:0000313" key="14">
    <source>
        <dbReference type="EMBL" id="KAA0891400.1"/>
    </source>
</evidence>
<dbReference type="InterPro" id="IPR036890">
    <property type="entry name" value="HATPase_C_sf"/>
</dbReference>
<evidence type="ECO:0000256" key="11">
    <source>
        <dbReference type="SAM" id="Phobius"/>
    </source>
</evidence>
<gene>
    <name evidence="14" type="ORF">ET418_11505</name>
</gene>
<dbReference type="Gene3D" id="3.30.565.10">
    <property type="entry name" value="Histidine kinase-like ATPase, C-terminal domain"/>
    <property type="match status" value="1"/>
</dbReference>
<evidence type="ECO:0000259" key="12">
    <source>
        <dbReference type="PROSITE" id="PS50109"/>
    </source>
</evidence>
<dbReference type="SMART" id="SM00388">
    <property type="entry name" value="HisKA"/>
    <property type="match status" value="1"/>
</dbReference>
<feature type="domain" description="HAMP" evidence="13">
    <location>
        <begin position="177"/>
        <end position="229"/>
    </location>
</feature>
<name>A0A5A9XEQ3_9BACT</name>
<organism evidence="14 15">
    <name type="scientific">Oryzomonas rubra</name>
    <dbReference type="NCBI Taxonomy" id="2509454"/>
    <lineage>
        <taxon>Bacteria</taxon>
        <taxon>Pseudomonadati</taxon>
        <taxon>Thermodesulfobacteriota</taxon>
        <taxon>Desulfuromonadia</taxon>
        <taxon>Geobacterales</taxon>
        <taxon>Geobacteraceae</taxon>
        <taxon>Oryzomonas</taxon>
    </lineage>
</organism>
<evidence type="ECO:0000256" key="4">
    <source>
        <dbReference type="ARBA" id="ARBA00022553"/>
    </source>
</evidence>
<dbReference type="InterPro" id="IPR050428">
    <property type="entry name" value="TCS_sensor_his_kinase"/>
</dbReference>
<evidence type="ECO:0000256" key="10">
    <source>
        <dbReference type="ARBA" id="ARBA00023136"/>
    </source>
</evidence>
<dbReference type="PRINTS" id="PR00344">
    <property type="entry name" value="BCTRLSENSOR"/>
</dbReference>
<dbReference type="SUPFAM" id="SSF47384">
    <property type="entry name" value="Homodimeric domain of signal transducing histidine kinase"/>
    <property type="match status" value="1"/>
</dbReference>
<dbReference type="EMBL" id="SRSD01000006">
    <property type="protein sequence ID" value="KAA0891400.1"/>
    <property type="molecule type" value="Genomic_DNA"/>
</dbReference>
<dbReference type="EC" id="2.7.13.3" evidence="3"/>
<dbReference type="CDD" id="cd00075">
    <property type="entry name" value="HATPase"/>
    <property type="match status" value="1"/>
</dbReference>
<evidence type="ECO:0000259" key="13">
    <source>
        <dbReference type="PROSITE" id="PS50885"/>
    </source>
</evidence>
<keyword evidence="15" id="KW-1185">Reference proteome</keyword>
<dbReference type="InterPro" id="IPR036097">
    <property type="entry name" value="HisK_dim/P_sf"/>
</dbReference>
<keyword evidence="10 11" id="KW-0472">Membrane</keyword>
<evidence type="ECO:0000313" key="15">
    <source>
        <dbReference type="Proteomes" id="UP000324298"/>
    </source>
</evidence>
<dbReference type="SMART" id="SM00387">
    <property type="entry name" value="HATPase_c"/>
    <property type="match status" value="1"/>
</dbReference>
<accession>A0A5A9XEQ3</accession>
<sequence>MDGGSAPMNTSLHRQLSGWIALVTIISGIAAGGCSFFLAFREAQELQDDQLQQVALLVGRSDKTVEPWAGITKAEERHDPDARIIIIPLGTPVPARQTTQITRPMIPPDLPEGLQTINGQGETWRLFVRTLPSGLRIAVGQPTAVRNETARGSGLRTLVPVLLLVPFLSLLTAWLVRRSLAPVASLSRQLDQRDDTNLTTLPEGGVPKEIRPFVTSINGLMQRLDDTLAQQRRFIADAAHELRSPLTALTLQAENLERSDQPQERGERLRHLKEGLARTRSLLDQLLSLARQQSSAVPAVEFRLDRLVQQVLEDVMPLAAAKGIDLGCERLEEVVVNAPADALAILMRNAVDNAVRYTPAGGIVDVELYREEGRVVFQVADNGRGIPSDEEKRIFEPFYRVIGTDETGSGLGLAIVRSIADRLGGTVTLRNREGAAGALFRYLFPPGRRRLRGAPSRIQDSFRQPQNVHTP</sequence>
<dbReference type="PROSITE" id="PS50885">
    <property type="entry name" value="HAMP"/>
    <property type="match status" value="1"/>
</dbReference>
<dbReference type="CDD" id="cd00082">
    <property type="entry name" value="HisKA"/>
    <property type="match status" value="1"/>
</dbReference>
<keyword evidence="5" id="KW-0808">Transferase</keyword>
<keyword evidence="8 11" id="KW-1133">Transmembrane helix</keyword>
<dbReference type="Gene3D" id="1.10.287.130">
    <property type="match status" value="1"/>
</dbReference>
<dbReference type="PROSITE" id="PS50109">
    <property type="entry name" value="HIS_KIN"/>
    <property type="match status" value="1"/>
</dbReference>
<keyword evidence="4" id="KW-0597">Phosphoprotein</keyword>
<dbReference type="InterPro" id="IPR005467">
    <property type="entry name" value="His_kinase_dom"/>
</dbReference>
<reference evidence="14 15" key="1">
    <citation type="submission" date="2019-04" db="EMBL/GenBank/DDBJ databases">
        <title>Geobacter ruber sp. nov., ferric-reducing bacteria isolated from paddy soil.</title>
        <authorList>
            <person name="Xu Z."/>
            <person name="Masuda Y."/>
            <person name="Itoh H."/>
            <person name="Senoo K."/>
        </authorList>
    </citation>
    <scope>NUCLEOTIDE SEQUENCE [LARGE SCALE GENOMIC DNA]</scope>
    <source>
        <strain evidence="14 15">Red88</strain>
    </source>
</reference>
<evidence type="ECO:0000256" key="1">
    <source>
        <dbReference type="ARBA" id="ARBA00000085"/>
    </source>
</evidence>
<comment type="caution">
    <text evidence="14">The sequence shown here is derived from an EMBL/GenBank/DDBJ whole genome shotgun (WGS) entry which is preliminary data.</text>
</comment>
<dbReference type="RefSeq" id="WP_149307762.1">
    <property type="nucleotide sequence ID" value="NZ_SRSD01000006.1"/>
</dbReference>
<protein>
    <recommendedName>
        <fullName evidence="3">histidine kinase</fullName>
        <ecNumber evidence="3">2.7.13.3</ecNumber>
    </recommendedName>
</protein>
<keyword evidence="7 14" id="KW-0418">Kinase</keyword>
<evidence type="ECO:0000256" key="7">
    <source>
        <dbReference type="ARBA" id="ARBA00022777"/>
    </source>
</evidence>
<comment type="subcellular location">
    <subcellularLocation>
        <location evidence="2">Membrane</location>
        <topology evidence="2">Multi-pass membrane protein</topology>
    </subcellularLocation>
</comment>
<keyword evidence="6 11" id="KW-0812">Transmembrane</keyword>
<keyword evidence="9" id="KW-0902">Two-component regulatory system</keyword>
<feature type="domain" description="Histidine kinase" evidence="12">
    <location>
        <begin position="237"/>
        <end position="448"/>
    </location>
</feature>
<feature type="transmembrane region" description="Helical" evidence="11">
    <location>
        <begin position="20"/>
        <end position="40"/>
    </location>
</feature>
<dbReference type="InterPro" id="IPR003594">
    <property type="entry name" value="HATPase_dom"/>
</dbReference>
<dbReference type="InterPro" id="IPR003660">
    <property type="entry name" value="HAMP_dom"/>
</dbReference>